<dbReference type="InterPro" id="IPR000073">
    <property type="entry name" value="AB_hydrolase_1"/>
</dbReference>
<evidence type="ECO:0000259" key="3">
    <source>
        <dbReference type="Pfam" id="PF00561"/>
    </source>
</evidence>
<keyword evidence="5" id="KW-1185">Reference proteome</keyword>
<dbReference type="InterPro" id="IPR029058">
    <property type="entry name" value="AB_hydrolase_fold"/>
</dbReference>
<evidence type="ECO:0000313" key="4">
    <source>
        <dbReference type="EMBL" id="CAI2170966.1"/>
    </source>
</evidence>
<feature type="chain" id="PRO_5040859872" evidence="2">
    <location>
        <begin position="24"/>
        <end position="349"/>
    </location>
</feature>
<evidence type="ECO:0000256" key="1">
    <source>
        <dbReference type="SAM" id="MobiDB-lite"/>
    </source>
</evidence>
<reference evidence="4" key="1">
    <citation type="submission" date="2022-08" db="EMBL/GenBank/DDBJ databases">
        <authorList>
            <person name="Kallberg Y."/>
            <person name="Tangrot J."/>
            <person name="Rosling A."/>
        </authorList>
    </citation>
    <scope>NUCLEOTIDE SEQUENCE</scope>
    <source>
        <strain evidence="4">Wild A</strain>
    </source>
</reference>
<accession>A0A9W4SJ54</accession>
<protein>
    <submittedName>
        <fullName evidence="4">16036_t:CDS:1</fullName>
    </submittedName>
</protein>
<dbReference type="EMBL" id="CAMKVN010000762">
    <property type="protein sequence ID" value="CAI2170966.1"/>
    <property type="molecule type" value="Genomic_DNA"/>
</dbReference>
<organism evidence="4 5">
    <name type="scientific">Funneliformis geosporum</name>
    <dbReference type="NCBI Taxonomy" id="1117311"/>
    <lineage>
        <taxon>Eukaryota</taxon>
        <taxon>Fungi</taxon>
        <taxon>Fungi incertae sedis</taxon>
        <taxon>Mucoromycota</taxon>
        <taxon>Glomeromycotina</taxon>
        <taxon>Glomeromycetes</taxon>
        <taxon>Glomerales</taxon>
        <taxon>Glomeraceae</taxon>
        <taxon>Funneliformis</taxon>
    </lineage>
</organism>
<name>A0A9W4SJ54_9GLOM</name>
<gene>
    <name evidence="4" type="ORF">FWILDA_LOCUS4846</name>
</gene>
<dbReference type="Proteomes" id="UP001153678">
    <property type="component" value="Unassembled WGS sequence"/>
</dbReference>
<dbReference type="OrthoDB" id="408373at2759"/>
<dbReference type="PANTHER" id="PTHR46438">
    <property type="entry name" value="ALPHA/BETA-HYDROLASES SUPERFAMILY PROTEIN"/>
    <property type="match status" value="1"/>
</dbReference>
<sequence>MVIMKVIWLLCISTLLLMSVVSGQFQGKQGKNPEQADEVPKTYQLRTTDDMTLFVEERGDVSNPTIIFTHGYFTSRLAWDTTFTSNRLNNYHLVRWDLRGMGDSSKDTDVDKYNNLDLYANDVKLIVDDVLTKKGNTQNNQIFLVTWGTGSIATLSYFRNFTGDKISGYVNVGNNFQSFKEDNIFTEYSRVTIGGVVTSETYMLILDSLKNLFNRFTSTNNPFPPSTLSFFIGIGAYAPTESRLAYGQLDYDFTGTFTNLTIPTLSIYGDDDQIVNPEHSKSVAELRPNDVVQVYPGIGHVPMWEVPERFENDLDRWIGSIVNPKNNNKEPNETQPKQPNKPKQPKRRR</sequence>
<feature type="domain" description="AB hydrolase-1" evidence="3">
    <location>
        <begin position="64"/>
        <end position="305"/>
    </location>
</feature>
<evidence type="ECO:0000313" key="5">
    <source>
        <dbReference type="Proteomes" id="UP001153678"/>
    </source>
</evidence>
<feature type="signal peptide" evidence="2">
    <location>
        <begin position="1"/>
        <end position="23"/>
    </location>
</feature>
<dbReference type="Pfam" id="PF00561">
    <property type="entry name" value="Abhydrolase_1"/>
    <property type="match status" value="1"/>
</dbReference>
<dbReference type="AlphaFoldDB" id="A0A9W4SJ54"/>
<feature type="region of interest" description="Disordered" evidence="1">
    <location>
        <begin position="320"/>
        <end position="349"/>
    </location>
</feature>
<proteinExistence type="predicted"/>
<dbReference type="SUPFAM" id="SSF53474">
    <property type="entry name" value="alpha/beta-Hydrolases"/>
    <property type="match status" value="1"/>
</dbReference>
<keyword evidence="2" id="KW-0732">Signal</keyword>
<comment type="caution">
    <text evidence="4">The sequence shown here is derived from an EMBL/GenBank/DDBJ whole genome shotgun (WGS) entry which is preliminary data.</text>
</comment>
<dbReference type="Gene3D" id="3.40.50.1820">
    <property type="entry name" value="alpha/beta hydrolase"/>
    <property type="match status" value="1"/>
</dbReference>
<evidence type="ECO:0000256" key="2">
    <source>
        <dbReference type="SAM" id="SignalP"/>
    </source>
</evidence>